<feature type="region of interest" description="Disordered" evidence="1">
    <location>
        <begin position="295"/>
        <end position="323"/>
    </location>
</feature>
<evidence type="ECO:0000313" key="4">
    <source>
        <dbReference type="Proteomes" id="UP000320216"/>
    </source>
</evidence>
<dbReference type="PANTHER" id="PTHR42923">
    <property type="entry name" value="PROTOPORPHYRINOGEN OXIDASE"/>
    <property type="match status" value="1"/>
</dbReference>
<organism evidence="3 4">
    <name type="scientific">Humibacter ginsenosidimutans</name>
    <dbReference type="NCBI Taxonomy" id="2599293"/>
    <lineage>
        <taxon>Bacteria</taxon>
        <taxon>Bacillati</taxon>
        <taxon>Actinomycetota</taxon>
        <taxon>Actinomycetes</taxon>
        <taxon>Micrococcales</taxon>
        <taxon>Microbacteriaceae</taxon>
        <taxon>Humibacter</taxon>
    </lineage>
</organism>
<evidence type="ECO:0000259" key="2">
    <source>
        <dbReference type="Pfam" id="PF01593"/>
    </source>
</evidence>
<reference evidence="3 4" key="1">
    <citation type="submission" date="2019-07" db="EMBL/GenBank/DDBJ databases">
        <title>Full genome sequence of Humibacter sp. WJ7-1.</title>
        <authorList>
            <person name="Im W.-T."/>
        </authorList>
    </citation>
    <scope>NUCLEOTIDE SEQUENCE [LARGE SCALE GENOMIC DNA]</scope>
    <source>
        <strain evidence="3 4">WJ7-1</strain>
    </source>
</reference>
<dbReference type="InterPro" id="IPR036188">
    <property type="entry name" value="FAD/NAD-bd_sf"/>
</dbReference>
<dbReference type="KEGG" id="huw:FPZ11_13305"/>
<name>A0A5B8M6H7_9MICO</name>
<dbReference type="InterPro" id="IPR002937">
    <property type="entry name" value="Amino_oxidase"/>
</dbReference>
<dbReference type="Proteomes" id="UP000320216">
    <property type="component" value="Chromosome"/>
</dbReference>
<dbReference type="Pfam" id="PF01593">
    <property type="entry name" value="Amino_oxidase"/>
    <property type="match status" value="2"/>
</dbReference>
<dbReference type="RefSeq" id="WP_146321638.1">
    <property type="nucleotide sequence ID" value="NZ_CP042305.1"/>
</dbReference>
<dbReference type="OrthoDB" id="3450553at2"/>
<evidence type="ECO:0000256" key="1">
    <source>
        <dbReference type="SAM" id="MobiDB-lite"/>
    </source>
</evidence>
<evidence type="ECO:0000313" key="3">
    <source>
        <dbReference type="EMBL" id="QDZ15604.1"/>
    </source>
</evidence>
<feature type="domain" description="Amine oxidase" evidence="2">
    <location>
        <begin position="28"/>
        <end position="266"/>
    </location>
</feature>
<sequence length="549" mass="56052">MTAAADDLFQHALHDAPTRVVVIGGGAAGLAAAREIARPGFDVLVVEARDELGGSVARHDVAGITLDAGAESFATRGGHVAKLIDELGLSDDVVTPLAAGAWLQLPGRAVPTPKAGLLGIPSSPLAVDVIAAIGWGGAWRAYLDRLMPVMKIGEERNLGNLVRRRMGRAVLENLVAPVTTGVYSASPFDLDVLVAAPGLNKAMTRAGSLSGGVALMRDPAKAGSAVGGLVGGMARLIDALAADAAARGAEFVTGVEVVALRPGDDARADDDAATDGDAGADRNAVAAAVDAAFEEGTGSAGDPEGAAVTPPTGASHTEESVPSARWHVRLSDGRTLAADAVLVAAPAGAALRLLGEASTSLEPLRELDWPQASTVDIVTLVVDDARLDAAPRGTGMLVAETVPATDVAAKALTHVTAKWPWVAKLLPAGRHVLRLSYGRAGSASPLEGLDDAQIRARAVADASFLLNIPLAESSVVGSDVVRWANALPLAAQGQRERLAAVREGVEQVEGLEVTGSWLAGTGLASVVPDAGQAAERIRALRWKSLTEKH</sequence>
<accession>A0A5B8M6H7</accession>
<dbReference type="Gene3D" id="1.10.3110.10">
    <property type="entry name" value="protoporphyrinogen ix oxidase, domain 3"/>
    <property type="match status" value="1"/>
</dbReference>
<dbReference type="AlphaFoldDB" id="A0A5B8M6H7"/>
<keyword evidence="4" id="KW-1185">Reference proteome</keyword>
<dbReference type="Gene3D" id="3.50.50.60">
    <property type="entry name" value="FAD/NAD(P)-binding domain"/>
    <property type="match status" value="1"/>
</dbReference>
<dbReference type="SUPFAM" id="SSF51905">
    <property type="entry name" value="FAD/NAD(P)-binding domain"/>
    <property type="match status" value="1"/>
</dbReference>
<dbReference type="InterPro" id="IPR050464">
    <property type="entry name" value="Zeta_carotene_desat/Oxidored"/>
</dbReference>
<dbReference type="PANTHER" id="PTHR42923:SF3">
    <property type="entry name" value="PROTOPORPHYRINOGEN OXIDASE"/>
    <property type="match status" value="1"/>
</dbReference>
<dbReference type="EMBL" id="CP042305">
    <property type="protein sequence ID" value="QDZ15604.1"/>
    <property type="molecule type" value="Genomic_DNA"/>
</dbReference>
<proteinExistence type="predicted"/>
<gene>
    <name evidence="3" type="ORF">FPZ11_13305</name>
</gene>
<protein>
    <submittedName>
        <fullName evidence="3">FAD-dependent oxidoreductase</fullName>
    </submittedName>
</protein>
<feature type="domain" description="Amine oxidase" evidence="2">
    <location>
        <begin position="327"/>
        <end position="536"/>
    </location>
</feature>
<dbReference type="Gene3D" id="3.90.660.20">
    <property type="entry name" value="Protoporphyrinogen oxidase, mitochondrial, domain 2"/>
    <property type="match status" value="2"/>
</dbReference>
<dbReference type="SUPFAM" id="SSF54373">
    <property type="entry name" value="FAD-linked reductases, C-terminal domain"/>
    <property type="match status" value="1"/>
</dbReference>
<dbReference type="GO" id="GO:0016491">
    <property type="term" value="F:oxidoreductase activity"/>
    <property type="evidence" value="ECO:0007669"/>
    <property type="project" value="InterPro"/>
</dbReference>